<feature type="region of interest" description="Disordered" evidence="1">
    <location>
        <begin position="22"/>
        <end position="49"/>
    </location>
</feature>
<proteinExistence type="predicted"/>
<feature type="region of interest" description="Disordered" evidence="1">
    <location>
        <begin position="199"/>
        <end position="286"/>
    </location>
</feature>
<keyword evidence="3" id="KW-1185">Reference proteome</keyword>
<feature type="compositionally biased region" description="Polar residues" evidence="1">
    <location>
        <begin position="22"/>
        <end position="32"/>
    </location>
</feature>
<gene>
    <name evidence="2" type="ORF">HPG69_019063</name>
</gene>
<dbReference type="Proteomes" id="UP000551758">
    <property type="component" value="Unassembled WGS sequence"/>
</dbReference>
<sequence>HNHKTITNSFCKLKTKQVSLNNGQVPFSSGRSNKMKLQESQPKSKRPQRKTIEQTYFSLGNNFFCQLRRTAPSVLSSPHKGNQFPPVPRQEFKWQMQDFSYSVEERGGGQDKDALLLSAKFLGRFHAPPACPSRCHPPSASTSHGPNTARRRPRLRPRPPSTTPLAGNPLLRSKVTPASPSSDPRFPQLLSLELLPNALQAPEPTSGPPDPRRAPQDPHALPRFREGPSSLRGARGGNPATPVPVRPPSLRLRFPSSASPVNPRPGPSAAPPPPPGAGRAGAESRR</sequence>
<feature type="non-terminal residue" evidence="2">
    <location>
        <position position="286"/>
    </location>
</feature>
<evidence type="ECO:0000256" key="1">
    <source>
        <dbReference type="SAM" id="MobiDB-lite"/>
    </source>
</evidence>
<evidence type="ECO:0000313" key="2">
    <source>
        <dbReference type="EMBL" id="KAF5915831.1"/>
    </source>
</evidence>
<feature type="compositionally biased region" description="Pro residues" evidence="1">
    <location>
        <begin position="262"/>
        <end position="276"/>
    </location>
</feature>
<feature type="compositionally biased region" description="Low complexity" evidence="1">
    <location>
        <begin position="248"/>
        <end position="260"/>
    </location>
</feature>
<name>A0A7J7EJL6_DICBM</name>
<dbReference type="AlphaFoldDB" id="A0A7J7EJL6"/>
<comment type="caution">
    <text evidence="2">The sequence shown here is derived from an EMBL/GenBank/DDBJ whole genome shotgun (WGS) entry which is preliminary data.</text>
</comment>
<reference evidence="2 3" key="1">
    <citation type="journal article" date="2020" name="Mol. Biol. Evol.">
        <title>Interspecific Gene Flow and the Evolution of Specialization in Black and White Rhinoceros.</title>
        <authorList>
            <person name="Moodley Y."/>
            <person name="Westbury M.V."/>
            <person name="Russo I.M."/>
            <person name="Gopalakrishnan S."/>
            <person name="Rakotoarivelo A."/>
            <person name="Olsen R.A."/>
            <person name="Prost S."/>
            <person name="Tunstall T."/>
            <person name="Ryder O.A."/>
            <person name="Dalen L."/>
            <person name="Bruford M.W."/>
        </authorList>
    </citation>
    <scope>NUCLEOTIDE SEQUENCE [LARGE SCALE GENOMIC DNA]</scope>
    <source>
        <strain evidence="2">SBR-YM</strain>
        <tissue evidence="2">Skin</tissue>
    </source>
</reference>
<organism evidence="2 3">
    <name type="scientific">Diceros bicornis minor</name>
    <name type="common">South-central black rhinoceros</name>
    <dbReference type="NCBI Taxonomy" id="77932"/>
    <lineage>
        <taxon>Eukaryota</taxon>
        <taxon>Metazoa</taxon>
        <taxon>Chordata</taxon>
        <taxon>Craniata</taxon>
        <taxon>Vertebrata</taxon>
        <taxon>Euteleostomi</taxon>
        <taxon>Mammalia</taxon>
        <taxon>Eutheria</taxon>
        <taxon>Laurasiatheria</taxon>
        <taxon>Perissodactyla</taxon>
        <taxon>Rhinocerotidae</taxon>
        <taxon>Diceros</taxon>
    </lineage>
</organism>
<dbReference type="EMBL" id="JACDTQ010002747">
    <property type="protein sequence ID" value="KAF5915831.1"/>
    <property type="molecule type" value="Genomic_DNA"/>
</dbReference>
<evidence type="ECO:0000313" key="3">
    <source>
        <dbReference type="Proteomes" id="UP000551758"/>
    </source>
</evidence>
<feature type="region of interest" description="Disordered" evidence="1">
    <location>
        <begin position="130"/>
        <end position="187"/>
    </location>
</feature>
<accession>A0A7J7EJL6</accession>
<protein>
    <submittedName>
        <fullName evidence="2">Uncharacterized protein</fullName>
    </submittedName>
</protein>